<dbReference type="AlphaFoldDB" id="A0A8J3ZJ55"/>
<proteinExistence type="predicted"/>
<evidence type="ECO:0000313" key="2">
    <source>
        <dbReference type="Proteomes" id="UP000612585"/>
    </source>
</evidence>
<dbReference type="RefSeq" id="WP_204015271.1">
    <property type="nucleotide sequence ID" value="NZ_BOPG01000161.1"/>
</dbReference>
<comment type="caution">
    <text evidence="1">The sequence shown here is derived from an EMBL/GenBank/DDBJ whole genome shotgun (WGS) entry which is preliminary data.</text>
</comment>
<dbReference type="GO" id="GO:0003677">
    <property type="term" value="F:DNA binding"/>
    <property type="evidence" value="ECO:0007669"/>
    <property type="project" value="InterPro"/>
</dbReference>
<name>A0A8J3ZJ55_9ACTN</name>
<organism evidence="1 2">
    <name type="scientific">Virgisporangium aurantiacum</name>
    <dbReference type="NCBI Taxonomy" id="175570"/>
    <lineage>
        <taxon>Bacteria</taxon>
        <taxon>Bacillati</taxon>
        <taxon>Actinomycetota</taxon>
        <taxon>Actinomycetes</taxon>
        <taxon>Micromonosporales</taxon>
        <taxon>Micromonosporaceae</taxon>
        <taxon>Virgisporangium</taxon>
    </lineage>
</organism>
<reference evidence="1" key="1">
    <citation type="submission" date="2021-01" db="EMBL/GenBank/DDBJ databases">
        <title>Whole genome shotgun sequence of Virgisporangium aurantiacum NBRC 16421.</title>
        <authorList>
            <person name="Komaki H."/>
            <person name="Tamura T."/>
        </authorList>
    </citation>
    <scope>NUCLEOTIDE SEQUENCE</scope>
    <source>
        <strain evidence="1">NBRC 16421</strain>
    </source>
</reference>
<dbReference type="SUPFAM" id="SSF48695">
    <property type="entry name" value="Multiheme cytochromes"/>
    <property type="match status" value="1"/>
</dbReference>
<dbReference type="EMBL" id="BOPG01000161">
    <property type="protein sequence ID" value="GIJ65057.1"/>
    <property type="molecule type" value="Genomic_DNA"/>
</dbReference>
<dbReference type="SUPFAM" id="SSF56349">
    <property type="entry name" value="DNA breaking-rejoining enzymes"/>
    <property type="match status" value="1"/>
</dbReference>
<keyword evidence="2" id="KW-1185">Reference proteome</keyword>
<dbReference type="InterPro" id="IPR011010">
    <property type="entry name" value="DNA_brk_join_enz"/>
</dbReference>
<dbReference type="InterPro" id="IPR036280">
    <property type="entry name" value="Multihaem_cyt_sf"/>
</dbReference>
<evidence type="ECO:0000313" key="1">
    <source>
        <dbReference type="EMBL" id="GIJ65057.1"/>
    </source>
</evidence>
<accession>A0A8J3ZJ55</accession>
<dbReference type="Proteomes" id="UP000612585">
    <property type="component" value="Unassembled WGS sequence"/>
</dbReference>
<gene>
    <name evidence="1" type="ORF">Vau01_125730</name>
</gene>
<protein>
    <submittedName>
        <fullName evidence="1">Uncharacterized protein</fullName>
    </submittedName>
</protein>
<sequence length="589" mass="65838">MTGKPKPCTVCGVRPPAMREIPYCFVCWPGGPVTAPPCYKCRSGTDYFTSGLCARCHPHAPGRKSPVWNLAGPLARRKVLIDACPDCHAWGVTRTYGWLCVACRSFRETHSTVADCVTCGQQVALYDDGSCRLCHRQRSMVAHDLGRRTGDVSISDAVRHGQQLFLAGMWHQPGTGTRPYIKKTVPADMRLLRPVNHRQLVLFELPRDLKAGLRNGFPPPPDPGREAALIAFVGEHATRYGWRPSKIDRIRRAMRIMLGIQDTPGAPIRRSDVALLSRIKHSAAVVADVLADAGLLDDDRQPAIVTWYTTTVAEFPPPMRHELDVWFDVMRNGSTRPPRRKPRADNTIGTQLRWALPALRQWARVHPSLREIGVDDVRTVLPTDPLARYTMLQGLRSIFRVLKGQKLVFVNPTGRMSARQPDAPAPRPVNLEMLRADLDSDQPATAALAALLAFHAVRIGQLRELRLTDIRDSRLHVAGQIIPLAPAVQTRVRAWLDHRQQTWPNTPNPHMFIHVRNAITTRPVTSWWIRHQLATAGQHIRTDRILDEAHATGGDIRQLIDLFGLSVHGANRYIDTVTTVRSSPTPASR</sequence>